<reference evidence="2" key="1">
    <citation type="submission" date="2020-02" db="EMBL/GenBank/DDBJ databases">
        <authorList>
            <person name="Meier V. D."/>
        </authorList>
    </citation>
    <scope>NUCLEOTIDE SEQUENCE</scope>
    <source>
        <strain evidence="2">AVDCRST_MAG49</strain>
    </source>
</reference>
<proteinExistence type="predicted"/>
<sequence length="42" mass="4751">CPRHPRAGRWGTPRAARAPAARWRPAGTARRPPARWSPRMAH</sequence>
<gene>
    <name evidence="2" type="ORF">AVDCRST_MAG49-4539</name>
</gene>
<feature type="non-terminal residue" evidence="2">
    <location>
        <position position="1"/>
    </location>
</feature>
<evidence type="ECO:0000256" key="1">
    <source>
        <dbReference type="SAM" id="MobiDB-lite"/>
    </source>
</evidence>
<name>A0A6J4VI16_9BACT</name>
<dbReference type="AlphaFoldDB" id="A0A6J4VI16"/>
<feature type="non-terminal residue" evidence="2">
    <location>
        <position position="42"/>
    </location>
</feature>
<evidence type="ECO:0000313" key="2">
    <source>
        <dbReference type="EMBL" id="CAA9578752.1"/>
    </source>
</evidence>
<feature type="region of interest" description="Disordered" evidence="1">
    <location>
        <begin position="1"/>
        <end position="42"/>
    </location>
</feature>
<accession>A0A6J4VI16</accession>
<dbReference type="EMBL" id="CADCWG010000319">
    <property type="protein sequence ID" value="CAA9578752.1"/>
    <property type="molecule type" value="Genomic_DNA"/>
</dbReference>
<protein>
    <submittedName>
        <fullName evidence="2">Uncharacterized protein</fullName>
    </submittedName>
</protein>
<feature type="compositionally biased region" description="Low complexity" evidence="1">
    <location>
        <begin position="8"/>
        <end position="36"/>
    </location>
</feature>
<organism evidence="2">
    <name type="scientific">uncultured Thermomicrobiales bacterium</name>
    <dbReference type="NCBI Taxonomy" id="1645740"/>
    <lineage>
        <taxon>Bacteria</taxon>
        <taxon>Pseudomonadati</taxon>
        <taxon>Thermomicrobiota</taxon>
        <taxon>Thermomicrobia</taxon>
        <taxon>Thermomicrobiales</taxon>
        <taxon>environmental samples</taxon>
    </lineage>
</organism>